<sequence>MASKRRSKFYQNKKQETTEIAVVGDGGLREGIFDWAVLPALLYWRRQIGFTGACSVKRESLTSSREERQYKHHFWRIPRPRACGVAWRYRTQLSSPQPPPSASVLREQQWARLSITLFTEAPMEGSVDSCVRKLLESVPDWLEVYWRAPCALDGRLKWQVFNLRQLLWYDALLLHLFHRSVQASVRRYKAYRIALQLQIAARGLPS</sequence>
<dbReference type="InterPro" id="IPR030030">
    <property type="entry name" value="Sav"/>
</dbReference>
<dbReference type="Proteomes" id="UP001558652">
    <property type="component" value="Unassembled WGS sequence"/>
</dbReference>
<keyword evidence="2" id="KW-1185">Reference proteome</keyword>
<protein>
    <submittedName>
        <fullName evidence="1">Uncharacterized protein</fullName>
    </submittedName>
</protein>
<reference evidence="1 2" key="1">
    <citation type="submission" date="2024-07" db="EMBL/GenBank/DDBJ databases">
        <title>Chromosome-level genome assembly of the water stick insect Ranatra chinensis (Heteroptera: Nepidae).</title>
        <authorList>
            <person name="Liu X."/>
        </authorList>
    </citation>
    <scope>NUCLEOTIDE SEQUENCE [LARGE SCALE GENOMIC DNA]</scope>
    <source>
        <strain evidence="1">Cailab_2021Rc</strain>
        <tissue evidence="1">Muscle</tissue>
    </source>
</reference>
<gene>
    <name evidence="1" type="ORF">AAG570_010746</name>
</gene>
<organism evidence="1 2">
    <name type="scientific">Ranatra chinensis</name>
    <dbReference type="NCBI Taxonomy" id="642074"/>
    <lineage>
        <taxon>Eukaryota</taxon>
        <taxon>Metazoa</taxon>
        <taxon>Ecdysozoa</taxon>
        <taxon>Arthropoda</taxon>
        <taxon>Hexapoda</taxon>
        <taxon>Insecta</taxon>
        <taxon>Pterygota</taxon>
        <taxon>Neoptera</taxon>
        <taxon>Paraneoptera</taxon>
        <taxon>Hemiptera</taxon>
        <taxon>Heteroptera</taxon>
        <taxon>Panheteroptera</taxon>
        <taxon>Nepomorpha</taxon>
        <taxon>Nepidae</taxon>
        <taxon>Ranatrinae</taxon>
        <taxon>Ranatra</taxon>
    </lineage>
</organism>
<dbReference type="PANTHER" id="PTHR47522">
    <property type="entry name" value="SALVADOR FAMILY WW DOMAIN-CONTAINING PROTEIN 1"/>
    <property type="match status" value="1"/>
</dbReference>
<dbReference type="AlphaFoldDB" id="A0ABD0ZBS6"/>
<evidence type="ECO:0000313" key="1">
    <source>
        <dbReference type="EMBL" id="KAL1132794.1"/>
    </source>
</evidence>
<proteinExistence type="predicted"/>
<evidence type="ECO:0000313" key="2">
    <source>
        <dbReference type="Proteomes" id="UP001558652"/>
    </source>
</evidence>
<comment type="caution">
    <text evidence="1">The sequence shown here is derived from an EMBL/GenBank/DDBJ whole genome shotgun (WGS) entry which is preliminary data.</text>
</comment>
<accession>A0ABD0ZBS6</accession>
<dbReference type="EMBL" id="JBFDAA010000005">
    <property type="protein sequence ID" value="KAL1132794.1"/>
    <property type="molecule type" value="Genomic_DNA"/>
</dbReference>
<name>A0ABD0ZBS6_9HEMI</name>
<dbReference type="PANTHER" id="PTHR47522:SF2">
    <property type="entry name" value="PROTEIN SALVADOR HOMOLOG 1"/>
    <property type="match status" value="1"/>
</dbReference>